<dbReference type="Pfam" id="PF01957">
    <property type="entry name" value="NfeD"/>
    <property type="match status" value="1"/>
</dbReference>
<evidence type="ECO:0000313" key="7">
    <source>
        <dbReference type="EMBL" id="HGU52610.1"/>
    </source>
</evidence>
<dbReference type="InterPro" id="IPR012340">
    <property type="entry name" value="NA-bd_OB-fold"/>
</dbReference>
<feature type="domain" description="NfeD-like C-terminal" evidence="6">
    <location>
        <begin position="82"/>
        <end position="143"/>
    </location>
</feature>
<keyword evidence="4 5" id="KW-0472">Membrane</keyword>
<comment type="caution">
    <text evidence="7">The sequence shown here is derived from an EMBL/GenBank/DDBJ whole genome shotgun (WGS) entry which is preliminary data.</text>
</comment>
<comment type="subcellular location">
    <subcellularLocation>
        <location evidence="1">Membrane</location>
        <topology evidence="1">Multi-pass membrane protein</topology>
    </subcellularLocation>
</comment>
<keyword evidence="3 5" id="KW-1133">Transmembrane helix</keyword>
<accession>A0A7V4KCT7</accession>
<sequence>MISPVAFWIILGVLLMVLEIFTPTFFVFWFGLGSLAAAIVAYFYENTIFELLTFIVVSGILVLSTRKLAKKITGEEVRSINVDEIIGKEAVVIEHIDNKLGKGVVKVSGDMWRAVSVNDDVVIPSGEKVIIEKVEGAHVVVRPLFIPKESENLKEENKSDNLE</sequence>
<protein>
    <submittedName>
        <fullName evidence="7">NfeD family protein</fullName>
    </submittedName>
</protein>
<evidence type="ECO:0000256" key="5">
    <source>
        <dbReference type="SAM" id="Phobius"/>
    </source>
</evidence>
<keyword evidence="2 5" id="KW-0812">Transmembrane</keyword>
<gene>
    <name evidence="7" type="ORF">ENT78_03660</name>
</gene>
<dbReference type="PANTHER" id="PTHR33507">
    <property type="entry name" value="INNER MEMBRANE PROTEIN YBBJ"/>
    <property type="match status" value="1"/>
</dbReference>
<dbReference type="GO" id="GO:0005886">
    <property type="term" value="C:plasma membrane"/>
    <property type="evidence" value="ECO:0007669"/>
    <property type="project" value="TreeGrafter"/>
</dbReference>
<evidence type="ECO:0000256" key="4">
    <source>
        <dbReference type="ARBA" id="ARBA00023136"/>
    </source>
</evidence>
<evidence type="ECO:0000256" key="3">
    <source>
        <dbReference type="ARBA" id="ARBA00022989"/>
    </source>
</evidence>
<feature type="transmembrane region" description="Helical" evidence="5">
    <location>
        <begin position="42"/>
        <end position="63"/>
    </location>
</feature>
<dbReference type="InterPro" id="IPR052165">
    <property type="entry name" value="Membrane_assoc_protease"/>
</dbReference>
<feature type="transmembrane region" description="Helical" evidence="5">
    <location>
        <begin position="7"/>
        <end position="30"/>
    </location>
</feature>
<dbReference type="SUPFAM" id="SSF141322">
    <property type="entry name" value="NfeD domain-like"/>
    <property type="match status" value="1"/>
</dbReference>
<organism evidence="7">
    <name type="scientific">Fervidobacterium pennivorans</name>
    <dbReference type="NCBI Taxonomy" id="93466"/>
    <lineage>
        <taxon>Bacteria</taxon>
        <taxon>Thermotogati</taxon>
        <taxon>Thermotogota</taxon>
        <taxon>Thermotogae</taxon>
        <taxon>Thermotogales</taxon>
        <taxon>Fervidobacteriaceae</taxon>
        <taxon>Fervidobacterium</taxon>
    </lineage>
</organism>
<evidence type="ECO:0000256" key="2">
    <source>
        <dbReference type="ARBA" id="ARBA00022692"/>
    </source>
</evidence>
<dbReference type="Gene3D" id="2.40.50.140">
    <property type="entry name" value="Nucleic acid-binding proteins"/>
    <property type="match status" value="1"/>
</dbReference>
<dbReference type="InterPro" id="IPR002810">
    <property type="entry name" value="NfeD-like_C"/>
</dbReference>
<name>A0A7V4KCT7_FERPE</name>
<dbReference type="EMBL" id="DSZZ01000171">
    <property type="protein sequence ID" value="HGU52610.1"/>
    <property type="molecule type" value="Genomic_DNA"/>
</dbReference>
<dbReference type="PANTHER" id="PTHR33507:SF3">
    <property type="entry name" value="INNER MEMBRANE PROTEIN YBBJ"/>
    <property type="match status" value="1"/>
</dbReference>
<reference evidence="7" key="1">
    <citation type="journal article" date="2020" name="mSystems">
        <title>Genome- and Community-Level Interaction Insights into Carbon Utilization and Element Cycling Functions of Hydrothermarchaeota in Hydrothermal Sediment.</title>
        <authorList>
            <person name="Zhou Z."/>
            <person name="Liu Y."/>
            <person name="Xu W."/>
            <person name="Pan J."/>
            <person name="Luo Z.H."/>
            <person name="Li M."/>
        </authorList>
    </citation>
    <scope>NUCLEOTIDE SEQUENCE [LARGE SCALE GENOMIC DNA]</scope>
    <source>
        <strain evidence="7">SpSt-61</strain>
    </source>
</reference>
<proteinExistence type="predicted"/>
<evidence type="ECO:0000256" key="1">
    <source>
        <dbReference type="ARBA" id="ARBA00004141"/>
    </source>
</evidence>
<evidence type="ECO:0000259" key="6">
    <source>
        <dbReference type="Pfam" id="PF01957"/>
    </source>
</evidence>
<dbReference type="AlphaFoldDB" id="A0A7V4KCT7"/>